<comment type="caution">
    <text evidence="1">The sequence shown here is derived from an EMBL/GenBank/DDBJ whole genome shotgun (WGS) entry which is preliminary data.</text>
</comment>
<evidence type="ECO:0000313" key="2">
    <source>
        <dbReference type="Proteomes" id="UP001595075"/>
    </source>
</evidence>
<organism evidence="1 2">
    <name type="scientific">Oculimacula yallundae</name>
    <dbReference type="NCBI Taxonomy" id="86028"/>
    <lineage>
        <taxon>Eukaryota</taxon>
        <taxon>Fungi</taxon>
        <taxon>Dikarya</taxon>
        <taxon>Ascomycota</taxon>
        <taxon>Pezizomycotina</taxon>
        <taxon>Leotiomycetes</taxon>
        <taxon>Helotiales</taxon>
        <taxon>Ploettnerulaceae</taxon>
        <taxon>Oculimacula</taxon>
    </lineage>
</organism>
<gene>
    <name evidence="1" type="ORF">VTL71DRAFT_9439</name>
</gene>
<proteinExistence type="predicted"/>
<accession>A0ABR4BTN4</accession>
<evidence type="ECO:0000313" key="1">
    <source>
        <dbReference type="EMBL" id="KAL2060409.1"/>
    </source>
</evidence>
<dbReference type="Proteomes" id="UP001595075">
    <property type="component" value="Unassembled WGS sequence"/>
</dbReference>
<keyword evidence="2" id="KW-1185">Reference proteome</keyword>
<name>A0ABR4BTN4_9HELO</name>
<protein>
    <submittedName>
        <fullName evidence="1">Uncharacterized protein</fullName>
    </submittedName>
</protein>
<sequence length="598" mass="66041">MLSLLPRTLGRVGEQEFTTVQYKDIHSISTLQLELARSQSNVSKQAVFSTKPKPQTESARLNAVDLEPSEFLSMMPSIDDKALSSIMRFDNEKDPIKYGYRGLNVLATNNLDCLYSRYHSDYPSEKGIRAMRNPRFGKVYNERILPDILAILDPATSTSSFCSDFKELHALHMFWEDQQPLEAFSVVLLVFDRSLGTVGPSQAQDLVLRISECIERHWPVSTNALLLSKSQVLSVDVSTILIKFVCVPNVLSAAGDTRAGVKRADPWKLNPDVYSNKTPCPGASIGNSKNPDSSSTMSFYITYQHKTYTEPRSCHVITVTRMPRQKVEMVIPSNNDFDTSLYLLRCELAVKEFHEKRHKWKDMKLALSGPDLITLPESTTSVEIASIKEKIRLVEGFDRKLGSVVATSGQLKPTTKNAFCTDWSLIECDLHNSYSNKVRYPPLSLVDEDKLADKEGYARWADEVTEKLSAGFEMAAEFSSAEMVSTTRFIKPPGARTATRIACFSDTVSTLHNGRFGITQEGAFSGLPTTSPLTVPGDSGSCILSANGCVVAVIWGGDEFPSAVDLAYGTPVAGLLEDIKEKMGWEDIALLPAAAALS</sequence>
<reference evidence="1 2" key="1">
    <citation type="journal article" date="2024" name="Commun. Biol.">
        <title>Comparative genomic analysis of thermophilic fungi reveals convergent evolutionary adaptations and gene losses.</title>
        <authorList>
            <person name="Steindorff A.S."/>
            <person name="Aguilar-Pontes M.V."/>
            <person name="Robinson A.J."/>
            <person name="Andreopoulos B."/>
            <person name="LaButti K."/>
            <person name="Kuo A."/>
            <person name="Mondo S."/>
            <person name="Riley R."/>
            <person name="Otillar R."/>
            <person name="Haridas S."/>
            <person name="Lipzen A."/>
            <person name="Grimwood J."/>
            <person name="Schmutz J."/>
            <person name="Clum A."/>
            <person name="Reid I.D."/>
            <person name="Moisan M.C."/>
            <person name="Butler G."/>
            <person name="Nguyen T.T.M."/>
            <person name="Dewar K."/>
            <person name="Conant G."/>
            <person name="Drula E."/>
            <person name="Henrissat B."/>
            <person name="Hansel C."/>
            <person name="Singer S."/>
            <person name="Hutchinson M.I."/>
            <person name="de Vries R.P."/>
            <person name="Natvig D.O."/>
            <person name="Powell A.J."/>
            <person name="Tsang A."/>
            <person name="Grigoriev I.V."/>
        </authorList>
    </citation>
    <scope>NUCLEOTIDE SEQUENCE [LARGE SCALE GENOMIC DNA]</scope>
    <source>
        <strain evidence="1 2">CBS 494.80</strain>
    </source>
</reference>
<dbReference type="EMBL" id="JAZHXI010000022">
    <property type="protein sequence ID" value="KAL2060409.1"/>
    <property type="molecule type" value="Genomic_DNA"/>
</dbReference>